<evidence type="ECO:0000256" key="1">
    <source>
        <dbReference type="ARBA" id="ARBA00009533"/>
    </source>
</evidence>
<dbReference type="InterPro" id="IPR051151">
    <property type="entry name" value="Group_II_Decarboxylase"/>
</dbReference>
<dbReference type="EMBL" id="JAATEJ010000036">
    <property type="protein sequence ID" value="NJP47919.1"/>
    <property type="molecule type" value="Genomic_DNA"/>
</dbReference>
<feature type="region of interest" description="Disordered" evidence="3">
    <location>
        <begin position="1"/>
        <end position="31"/>
    </location>
</feature>
<dbReference type="Gene3D" id="3.40.640.10">
    <property type="entry name" value="Type I PLP-dependent aspartate aminotransferase-like (Major domain)"/>
    <property type="match status" value="1"/>
</dbReference>
<dbReference type="SUPFAM" id="SSF53383">
    <property type="entry name" value="PLP-dependent transferases"/>
    <property type="match status" value="1"/>
</dbReference>
<dbReference type="PANTHER" id="PTHR46101:SF2">
    <property type="entry name" value="SERINE DECARBOXYLASE"/>
    <property type="match status" value="1"/>
</dbReference>
<dbReference type="InterPro" id="IPR015424">
    <property type="entry name" value="PyrdxlP-dep_Trfase"/>
</dbReference>
<comment type="similarity">
    <text evidence="1">Belongs to the group II decarboxylase family.</text>
</comment>
<feature type="region of interest" description="Disordered" evidence="3">
    <location>
        <begin position="102"/>
        <end position="126"/>
    </location>
</feature>
<accession>A0ABX1A045</accession>
<feature type="compositionally biased region" description="Acidic residues" evidence="3">
    <location>
        <begin position="102"/>
        <end position="111"/>
    </location>
</feature>
<keyword evidence="2" id="KW-0210">Decarboxylase</keyword>
<organism evidence="4 5">
    <name type="scientific">Actinacidiphila epipremni</name>
    <dbReference type="NCBI Taxonomy" id="2053013"/>
    <lineage>
        <taxon>Bacteria</taxon>
        <taxon>Bacillati</taxon>
        <taxon>Actinomycetota</taxon>
        <taxon>Actinomycetes</taxon>
        <taxon>Kitasatosporales</taxon>
        <taxon>Streptomycetaceae</taxon>
        <taxon>Actinacidiphila</taxon>
    </lineage>
</organism>
<protein>
    <submittedName>
        <fullName evidence="4">Histidine decarboxylase</fullName>
    </submittedName>
</protein>
<sequence length="454" mass="45384">MAYQPPAAQALTRAAGTASTAAPGAPPQPAHHIGFAAADHDDTRGRLTALAAALRAADAAEAARTAPAPGADGCAGAASYDGDGTSYAELLAALADLDAPEDLSDPDDLGDTLDLNGGVGLDDPAGSGTGAGTAGSLLLGLERAVVDFCTDLALGDRRRTYGYVTAGGSEGLLVGLTAGHQALPGAPLYVSAAAHHAARGHAARLGMDVVEVPCREDGTMDTCLLRLLVAERPGGAVVLATADTAAGAGGDDLAEIRAAATPAGPVHVHVEAGNAGLTAPFARRPLPWDLRDGADSLSLTAHRLLGLPVPCGVVLAAAGPAVPAARGGGGPTPHPLATALLWAGLRDHGYDGLRSLVHACYDTAGYAADHLTAAGYRADRTGHGLTVRFPRPAAALCARWRLATAGPYACLTALPPLSRASVDAFCRDLRAGGPLPSVPGPRLPAEPHTARAAR</sequence>
<dbReference type="InterPro" id="IPR015421">
    <property type="entry name" value="PyrdxlP-dep_Trfase_major"/>
</dbReference>
<reference evidence="4 5" key="1">
    <citation type="submission" date="2020-03" db="EMBL/GenBank/DDBJ databases">
        <title>WGS of actinomycetes isolated from Thailand.</title>
        <authorList>
            <person name="Thawai C."/>
        </authorList>
    </citation>
    <scope>NUCLEOTIDE SEQUENCE [LARGE SCALE GENOMIC DNA]</scope>
    <source>
        <strain evidence="4 5">PRB2-1</strain>
    </source>
</reference>
<dbReference type="PANTHER" id="PTHR46101">
    <property type="match status" value="1"/>
</dbReference>
<dbReference type="RefSeq" id="WP_167986749.1">
    <property type="nucleotide sequence ID" value="NZ_JAATEJ010000036.1"/>
</dbReference>
<evidence type="ECO:0000256" key="2">
    <source>
        <dbReference type="ARBA" id="ARBA00022793"/>
    </source>
</evidence>
<keyword evidence="5" id="KW-1185">Reference proteome</keyword>
<proteinExistence type="inferred from homology"/>
<keyword evidence="2" id="KW-0456">Lyase</keyword>
<evidence type="ECO:0000313" key="4">
    <source>
        <dbReference type="EMBL" id="NJP47919.1"/>
    </source>
</evidence>
<name>A0ABX1A045_9ACTN</name>
<evidence type="ECO:0000313" key="5">
    <source>
        <dbReference type="Proteomes" id="UP000734511"/>
    </source>
</evidence>
<dbReference type="Proteomes" id="UP000734511">
    <property type="component" value="Unassembled WGS sequence"/>
</dbReference>
<comment type="caution">
    <text evidence="4">The sequence shown here is derived from an EMBL/GenBank/DDBJ whole genome shotgun (WGS) entry which is preliminary data.</text>
</comment>
<evidence type="ECO:0000256" key="3">
    <source>
        <dbReference type="SAM" id="MobiDB-lite"/>
    </source>
</evidence>
<feature type="compositionally biased region" description="Low complexity" evidence="3">
    <location>
        <begin position="112"/>
        <end position="126"/>
    </location>
</feature>
<feature type="compositionally biased region" description="Low complexity" evidence="3">
    <location>
        <begin position="1"/>
        <end position="23"/>
    </location>
</feature>
<gene>
    <name evidence="4" type="ORF">HCN08_31615</name>
</gene>